<dbReference type="Gene3D" id="3.30.565.10">
    <property type="entry name" value="Histidine kinase-like ATPase, C-terminal domain"/>
    <property type="match status" value="1"/>
</dbReference>
<evidence type="ECO:0000256" key="9">
    <source>
        <dbReference type="PROSITE-ProRule" id="PRU00169"/>
    </source>
</evidence>
<dbReference type="Pfam" id="PF01590">
    <property type="entry name" value="GAF"/>
    <property type="match status" value="2"/>
</dbReference>
<evidence type="ECO:0000256" key="4">
    <source>
        <dbReference type="ARBA" id="ARBA00022679"/>
    </source>
</evidence>
<keyword evidence="7" id="KW-0067">ATP-binding</keyword>
<dbReference type="PANTHER" id="PTHR43065:SF42">
    <property type="entry name" value="TWO-COMPONENT SENSOR PPRA"/>
    <property type="match status" value="1"/>
</dbReference>
<dbReference type="InterPro" id="IPR003594">
    <property type="entry name" value="HATPase_dom"/>
</dbReference>
<dbReference type="Pfam" id="PF02518">
    <property type="entry name" value="HATPase_c"/>
    <property type="match status" value="1"/>
</dbReference>
<dbReference type="InterPro" id="IPR003018">
    <property type="entry name" value="GAF"/>
</dbReference>
<dbReference type="InterPro" id="IPR036890">
    <property type="entry name" value="HATPase_C_sf"/>
</dbReference>
<feature type="domain" description="Response regulatory" evidence="11">
    <location>
        <begin position="1337"/>
        <end position="1452"/>
    </location>
</feature>
<dbReference type="InterPro" id="IPR004358">
    <property type="entry name" value="Sig_transdc_His_kin-like_C"/>
</dbReference>
<dbReference type="Pfam" id="PF00072">
    <property type="entry name" value="Response_reg"/>
    <property type="match status" value="1"/>
</dbReference>
<evidence type="ECO:0000256" key="8">
    <source>
        <dbReference type="ARBA" id="ARBA00023012"/>
    </source>
</evidence>
<dbReference type="GO" id="GO:0005524">
    <property type="term" value="F:ATP binding"/>
    <property type="evidence" value="ECO:0007669"/>
    <property type="project" value="UniProtKB-KW"/>
</dbReference>
<dbReference type="SMART" id="SM00387">
    <property type="entry name" value="HATPase_c"/>
    <property type="match status" value="1"/>
</dbReference>
<evidence type="ECO:0000256" key="3">
    <source>
        <dbReference type="ARBA" id="ARBA00022553"/>
    </source>
</evidence>
<evidence type="ECO:0000313" key="14">
    <source>
        <dbReference type="EMBL" id="MEF7613359.1"/>
    </source>
</evidence>
<dbReference type="SUPFAM" id="SSF55785">
    <property type="entry name" value="PYP-like sensor domain (PAS domain)"/>
    <property type="match status" value="3"/>
</dbReference>
<dbReference type="SUPFAM" id="SSF52172">
    <property type="entry name" value="CheY-like"/>
    <property type="match status" value="1"/>
</dbReference>
<dbReference type="CDD" id="cd00130">
    <property type="entry name" value="PAS"/>
    <property type="match status" value="3"/>
</dbReference>
<evidence type="ECO:0000259" key="10">
    <source>
        <dbReference type="PROSITE" id="PS50109"/>
    </source>
</evidence>
<dbReference type="InterPro" id="IPR029016">
    <property type="entry name" value="GAF-like_dom_sf"/>
</dbReference>
<comment type="catalytic activity">
    <reaction evidence="1">
        <text>ATP + protein L-histidine = ADP + protein N-phospho-L-histidine.</text>
        <dbReference type="EC" id="2.7.13.3"/>
    </reaction>
</comment>
<dbReference type="PROSITE" id="PS50110">
    <property type="entry name" value="RESPONSE_REGULATORY"/>
    <property type="match status" value="1"/>
</dbReference>
<dbReference type="SUPFAM" id="SSF55874">
    <property type="entry name" value="ATPase domain of HSP90 chaperone/DNA topoisomerase II/histidine kinase"/>
    <property type="match status" value="1"/>
</dbReference>
<dbReference type="SMART" id="SM00065">
    <property type="entry name" value="GAF"/>
    <property type="match status" value="4"/>
</dbReference>
<dbReference type="Pfam" id="PF00989">
    <property type="entry name" value="PAS"/>
    <property type="match status" value="1"/>
</dbReference>
<dbReference type="InterPro" id="IPR035965">
    <property type="entry name" value="PAS-like_dom_sf"/>
</dbReference>
<evidence type="ECO:0000259" key="12">
    <source>
        <dbReference type="PROSITE" id="PS50112"/>
    </source>
</evidence>
<dbReference type="Gene3D" id="3.30.450.20">
    <property type="entry name" value="PAS domain"/>
    <property type="match status" value="3"/>
</dbReference>
<dbReference type="EMBL" id="JAZIBG010000017">
    <property type="protein sequence ID" value="MEF7613359.1"/>
    <property type="molecule type" value="Genomic_DNA"/>
</dbReference>
<dbReference type="InterPro" id="IPR036097">
    <property type="entry name" value="HisK_dim/P_sf"/>
</dbReference>
<dbReference type="InterPro" id="IPR013767">
    <property type="entry name" value="PAS_fold"/>
</dbReference>
<dbReference type="NCBIfam" id="TIGR00229">
    <property type="entry name" value="sensory_box"/>
    <property type="match status" value="2"/>
</dbReference>
<dbReference type="InterPro" id="IPR000014">
    <property type="entry name" value="PAS"/>
</dbReference>
<feature type="domain" description="PAC" evidence="13">
    <location>
        <begin position="550"/>
        <end position="603"/>
    </location>
</feature>
<evidence type="ECO:0000256" key="1">
    <source>
        <dbReference type="ARBA" id="ARBA00000085"/>
    </source>
</evidence>
<dbReference type="PROSITE" id="PS50112">
    <property type="entry name" value="PAS"/>
    <property type="match status" value="1"/>
</dbReference>
<feature type="domain" description="PAC" evidence="13">
    <location>
        <begin position="259"/>
        <end position="311"/>
    </location>
</feature>
<name>A0AAW9Q1X2_9BURK</name>
<evidence type="ECO:0000256" key="7">
    <source>
        <dbReference type="ARBA" id="ARBA00022840"/>
    </source>
</evidence>
<dbReference type="PRINTS" id="PR00344">
    <property type="entry name" value="BCTRLSENSOR"/>
</dbReference>
<dbReference type="Gene3D" id="1.10.287.130">
    <property type="match status" value="1"/>
</dbReference>
<dbReference type="SMART" id="SM00086">
    <property type="entry name" value="PAC"/>
    <property type="match status" value="2"/>
</dbReference>
<comment type="caution">
    <text evidence="14">The sequence shown here is derived from an EMBL/GenBank/DDBJ whole genome shotgun (WGS) entry which is preliminary data.</text>
</comment>
<dbReference type="Pfam" id="PF08448">
    <property type="entry name" value="PAS_4"/>
    <property type="match status" value="1"/>
</dbReference>
<dbReference type="GO" id="GO:0006355">
    <property type="term" value="P:regulation of DNA-templated transcription"/>
    <property type="evidence" value="ECO:0007669"/>
    <property type="project" value="InterPro"/>
</dbReference>
<sequence length="1459" mass="158512">MQAVPPAPRSTTLALLDGERRVLAQIAAGVPLQDVLDALLRSLEACLPGSARACALLLERDERLHVGAAPLLPHAFLATLEGLPADGSHALGAALASAAPAVVSDIADDPLWAGLRPQALGAGLQRWWGAPVRAAGGARLGLLNCFFTERHEGTLAEFDTLALAAQTMALAIERQGADRRLREAEARHRQILDSATDYAIIALDPEGRVTRWNEGAHRMLGWREEEMLGQTLHRCFTPPDLVCGRIEREMAAARAGHPSPDEGWRVRSDGSRIWASGEMTQLRGDGGEALGFVKVLRDRTRQRRADLRQSFLFELSESLHGIDGAPQITDAIAARLGALLEVSRVGFGHVDGQSRVHIEHDWTDGSVDSAPGIYQLDDYGSGLAQVLHEGVPLVVDDVTADPRTASGASRYARLQIGALLLVPLAPVTTQAEGGGLVFVCSAEPRRWVEDDIVLLREVGERLRLASERARAREALRLSEERLHIAQRAGSIGSFELFPDEREVAVSSSFCALWGLPEQPRVHVSQLVELVDPEDHYLLAVDPQPSGQRLGYVEYRIRRADDGSQRWLARRGEALDDTGSGRRRYLGVCYDITARKQAEARQALLLGLADRLRPSGEPLSLLTDALQMLRDFLGVHRAGLSRVRGELVTVEAEQTDGRPAEHRSWPLAEFGETALGHWQEGRTTVCSDIAEDGAQPVLERFGVHSLVAVPLRGDGTLRALLYAAQHEPRIWTPAEVALIEDVAARIWDAVERARAEQALRDESRALETLNRTAALLAGNFDLDTLVQQVVDAGTALTGARFGAFFYATRSDDGERLMLYALSGADRADFERFGMPRATAVFAPTFRGEGILRSPDITQDPRYGHNPPLAGMPEGHLPVRSYMAVPVVARSGDVLGCLLFGHPEPGIFAERAERLCAGLAAQAAIAIDNARLFQATQRDNETLEARVEERTRERDQVWALTEDLLAIADPQGHLQRVSASWTRQLGHPHARLLLQPLAALIHPDDAQALHEALARMRADGQPVRIDNRIGTAAGDWRVIAWTLSQEPGTGRFVAAGRDVTAERERQSQLQEAQEALRQSQKMEVVGQLTGGIAHDFNNLLQGITGSLDLIKRRVQQGRTGELDRFVAGAMASAQRAAALTHRLLAFARRQPLDPRPVEANPLVASMEDLLRRTLGESVTLELALSQGLWLTLCDPNQLESAILNLCINARDAMPGGGRLTVETVNTSLDASYAARIRDIEPGQYVCISVTDSGTGMPPDVAARAFEPFFTTKPIGQGTGLGLSMIYGFARQSEGHVKLYSEVGRGTTVKLYLPRWHGDAVPADEPAPSADDPRSVSGRVVLVVEDEAVVRALVVDVLQELGYSVLEAADGNAGLAVLLGTQPIDLLITDVGLPGLNGRQMADAAREHRPGLKVLFMTGYAETAAVANGFLEPGMHMITKPFSMEAMAARLRETFGLATQPR</sequence>
<dbReference type="InterPro" id="IPR003661">
    <property type="entry name" value="HisK_dim/P_dom"/>
</dbReference>
<dbReference type="Gene3D" id="3.40.50.2300">
    <property type="match status" value="1"/>
</dbReference>
<evidence type="ECO:0000259" key="11">
    <source>
        <dbReference type="PROSITE" id="PS50110"/>
    </source>
</evidence>
<evidence type="ECO:0000256" key="2">
    <source>
        <dbReference type="ARBA" id="ARBA00012438"/>
    </source>
</evidence>
<dbReference type="Proteomes" id="UP001336250">
    <property type="component" value="Unassembled WGS sequence"/>
</dbReference>
<dbReference type="Pfam" id="PF13185">
    <property type="entry name" value="GAF_2"/>
    <property type="match status" value="2"/>
</dbReference>
<dbReference type="SUPFAM" id="SSF55781">
    <property type="entry name" value="GAF domain-like"/>
    <property type="match status" value="4"/>
</dbReference>
<evidence type="ECO:0000256" key="5">
    <source>
        <dbReference type="ARBA" id="ARBA00022741"/>
    </source>
</evidence>
<protein>
    <recommendedName>
        <fullName evidence="2">histidine kinase</fullName>
        <ecNumber evidence="2">2.7.13.3</ecNumber>
    </recommendedName>
</protein>
<dbReference type="PANTHER" id="PTHR43065">
    <property type="entry name" value="SENSOR HISTIDINE KINASE"/>
    <property type="match status" value="1"/>
</dbReference>
<dbReference type="EC" id="2.7.13.3" evidence="2"/>
<keyword evidence="15" id="KW-1185">Reference proteome</keyword>
<feature type="domain" description="PAS" evidence="12">
    <location>
        <begin position="184"/>
        <end position="240"/>
    </location>
</feature>
<dbReference type="GO" id="GO:0000155">
    <property type="term" value="F:phosphorelay sensor kinase activity"/>
    <property type="evidence" value="ECO:0007669"/>
    <property type="project" value="InterPro"/>
</dbReference>
<keyword evidence="6" id="KW-0418">Kinase</keyword>
<evidence type="ECO:0000256" key="6">
    <source>
        <dbReference type="ARBA" id="ARBA00022777"/>
    </source>
</evidence>
<dbReference type="InterPro" id="IPR011006">
    <property type="entry name" value="CheY-like_superfamily"/>
</dbReference>
<dbReference type="SMART" id="SM00388">
    <property type="entry name" value="HisKA"/>
    <property type="match status" value="1"/>
</dbReference>
<dbReference type="SUPFAM" id="SSF47384">
    <property type="entry name" value="Homodimeric domain of signal transducing histidine kinase"/>
    <property type="match status" value="1"/>
</dbReference>
<dbReference type="Gene3D" id="3.30.450.40">
    <property type="match status" value="4"/>
</dbReference>
<reference evidence="14 15" key="1">
    <citation type="submission" date="2024-02" db="EMBL/GenBank/DDBJ databases">
        <title>Genome sequence of Aquincola sp. MAHUQ-54.</title>
        <authorList>
            <person name="Huq M.A."/>
        </authorList>
    </citation>
    <scope>NUCLEOTIDE SEQUENCE [LARGE SCALE GENOMIC DNA]</scope>
    <source>
        <strain evidence="14 15">MAHUQ-54</strain>
    </source>
</reference>
<dbReference type="InterPro" id="IPR001610">
    <property type="entry name" value="PAC"/>
</dbReference>
<dbReference type="SMART" id="SM00448">
    <property type="entry name" value="REC"/>
    <property type="match status" value="1"/>
</dbReference>
<dbReference type="RefSeq" id="WP_332288299.1">
    <property type="nucleotide sequence ID" value="NZ_JAZIBG010000017.1"/>
</dbReference>
<keyword evidence="5" id="KW-0547">Nucleotide-binding</keyword>
<dbReference type="CDD" id="cd16919">
    <property type="entry name" value="HATPase_CckA-like"/>
    <property type="match status" value="1"/>
</dbReference>
<dbReference type="Pfam" id="PF00512">
    <property type="entry name" value="HisKA"/>
    <property type="match status" value="1"/>
</dbReference>
<gene>
    <name evidence="14" type="ORF">V4F39_05495</name>
</gene>
<organism evidence="14 15">
    <name type="scientific">Aquincola agrisoli</name>
    <dbReference type="NCBI Taxonomy" id="3119538"/>
    <lineage>
        <taxon>Bacteria</taxon>
        <taxon>Pseudomonadati</taxon>
        <taxon>Pseudomonadota</taxon>
        <taxon>Betaproteobacteria</taxon>
        <taxon>Burkholderiales</taxon>
        <taxon>Sphaerotilaceae</taxon>
        <taxon>Aquincola</taxon>
    </lineage>
</organism>
<evidence type="ECO:0000259" key="13">
    <source>
        <dbReference type="PROSITE" id="PS50113"/>
    </source>
</evidence>
<dbReference type="InterPro" id="IPR013656">
    <property type="entry name" value="PAS_4"/>
</dbReference>
<dbReference type="SMART" id="SM00091">
    <property type="entry name" value="PAS"/>
    <property type="match status" value="3"/>
</dbReference>
<evidence type="ECO:0000313" key="15">
    <source>
        <dbReference type="Proteomes" id="UP001336250"/>
    </source>
</evidence>
<dbReference type="PROSITE" id="PS50109">
    <property type="entry name" value="HIS_KIN"/>
    <property type="match status" value="1"/>
</dbReference>
<dbReference type="InterPro" id="IPR000700">
    <property type="entry name" value="PAS-assoc_C"/>
</dbReference>
<dbReference type="PROSITE" id="PS50113">
    <property type="entry name" value="PAC"/>
    <property type="match status" value="2"/>
</dbReference>
<feature type="modified residue" description="4-aspartylphosphate" evidence="9">
    <location>
        <position position="1387"/>
    </location>
</feature>
<keyword evidence="3 9" id="KW-0597">Phosphoprotein</keyword>
<keyword evidence="4" id="KW-0808">Transferase</keyword>
<proteinExistence type="predicted"/>
<feature type="domain" description="Histidine kinase" evidence="10">
    <location>
        <begin position="1089"/>
        <end position="1314"/>
    </location>
</feature>
<dbReference type="InterPro" id="IPR001789">
    <property type="entry name" value="Sig_transdc_resp-reg_receiver"/>
</dbReference>
<keyword evidence="8" id="KW-0902">Two-component regulatory system</keyword>
<dbReference type="Gene3D" id="2.10.70.100">
    <property type="match status" value="1"/>
</dbReference>
<accession>A0AAW9Q1X2</accession>
<dbReference type="InterPro" id="IPR005467">
    <property type="entry name" value="His_kinase_dom"/>
</dbReference>